<feature type="region of interest" description="Disordered" evidence="1">
    <location>
        <begin position="38"/>
        <end position="72"/>
    </location>
</feature>
<dbReference type="Proteomes" id="UP000824469">
    <property type="component" value="Unassembled WGS sequence"/>
</dbReference>
<name>A0AA38GEG6_TAXCH</name>
<evidence type="ECO:0000256" key="1">
    <source>
        <dbReference type="SAM" id="MobiDB-lite"/>
    </source>
</evidence>
<feature type="non-terminal residue" evidence="2">
    <location>
        <position position="1"/>
    </location>
</feature>
<keyword evidence="3" id="KW-1185">Reference proteome</keyword>
<gene>
    <name evidence="2" type="ORF">KI387_016445</name>
</gene>
<comment type="caution">
    <text evidence="2">The sequence shown here is derived from an EMBL/GenBank/DDBJ whole genome shotgun (WGS) entry which is preliminary data.</text>
</comment>
<evidence type="ECO:0000313" key="3">
    <source>
        <dbReference type="Proteomes" id="UP000824469"/>
    </source>
</evidence>
<sequence>YEDKLKSIELDLKDTTSDLKMYGRFEKISKALDDFLEGQRGSDDKTGLRFQGNKYHEVGPSSKSNVKMTKRTSLRKYNSVRQHNAM</sequence>
<protein>
    <submittedName>
        <fullName evidence="2">Uncharacterized protein</fullName>
    </submittedName>
</protein>
<dbReference type="EMBL" id="JAHRHJ020000003">
    <property type="protein sequence ID" value="KAH9321806.1"/>
    <property type="molecule type" value="Genomic_DNA"/>
</dbReference>
<evidence type="ECO:0000313" key="2">
    <source>
        <dbReference type="EMBL" id="KAH9321806.1"/>
    </source>
</evidence>
<feature type="non-terminal residue" evidence="2">
    <location>
        <position position="86"/>
    </location>
</feature>
<organism evidence="2 3">
    <name type="scientific">Taxus chinensis</name>
    <name type="common">Chinese yew</name>
    <name type="synonym">Taxus wallichiana var. chinensis</name>
    <dbReference type="NCBI Taxonomy" id="29808"/>
    <lineage>
        <taxon>Eukaryota</taxon>
        <taxon>Viridiplantae</taxon>
        <taxon>Streptophyta</taxon>
        <taxon>Embryophyta</taxon>
        <taxon>Tracheophyta</taxon>
        <taxon>Spermatophyta</taxon>
        <taxon>Pinopsida</taxon>
        <taxon>Pinidae</taxon>
        <taxon>Conifers II</taxon>
        <taxon>Cupressales</taxon>
        <taxon>Taxaceae</taxon>
        <taxon>Taxus</taxon>
    </lineage>
</organism>
<reference evidence="2 3" key="1">
    <citation type="journal article" date="2021" name="Nat. Plants">
        <title>The Taxus genome provides insights into paclitaxel biosynthesis.</title>
        <authorList>
            <person name="Xiong X."/>
            <person name="Gou J."/>
            <person name="Liao Q."/>
            <person name="Li Y."/>
            <person name="Zhou Q."/>
            <person name="Bi G."/>
            <person name="Li C."/>
            <person name="Du R."/>
            <person name="Wang X."/>
            <person name="Sun T."/>
            <person name="Guo L."/>
            <person name="Liang H."/>
            <person name="Lu P."/>
            <person name="Wu Y."/>
            <person name="Zhang Z."/>
            <person name="Ro D.K."/>
            <person name="Shang Y."/>
            <person name="Huang S."/>
            <person name="Yan J."/>
        </authorList>
    </citation>
    <scope>NUCLEOTIDE SEQUENCE [LARGE SCALE GENOMIC DNA]</scope>
    <source>
        <strain evidence="2">Ta-2019</strain>
    </source>
</reference>
<dbReference type="AlphaFoldDB" id="A0AA38GEG6"/>
<accession>A0AA38GEG6</accession>
<proteinExistence type="predicted"/>